<dbReference type="Proteomes" id="UP000320593">
    <property type="component" value="Unassembled WGS sequence"/>
</dbReference>
<evidence type="ECO:0000313" key="1">
    <source>
        <dbReference type="EMBL" id="TWI87422.1"/>
    </source>
</evidence>
<comment type="caution">
    <text evidence="1">The sequence shown here is derived from an EMBL/GenBank/DDBJ whole genome shotgun (WGS) entry which is preliminary data.</text>
</comment>
<reference evidence="1 2" key="1">
    <citation type="submission" date="2019-07" db="EMBL/GenBank/DDBJ databases">
        <title>Genomic Encyclopedia of Archaeal and Bacterial Type Strains, Phase II (KMG-II): from individual species to whole genera.</title>
        <authorList>
            <person name="Goeker M."/>
        </authorList>
    </citation>
    <scope>NUCLEOTIDE SEQUENCE [LARGE SCALE GENOMIC DNA]</scope>
    <source>
        <strain evidence="1 2">ATCC BAA-252</strain>
    </source>
</reference>
<name>A0A562T1J5_9HYPH</name>
<protein>
    <submittedName>
        <fullName evidence="1">Uncharacterized protein</fullName>
    </submittedName>
</protein>
<gene>
    <name evidence="1" type="ORF">JM93_01987</name>
</gene>
<proteinExistence type="predicted"/>
<accession>A0A562T1J5</accession>
<sequence length="356" mass="38270">MLYGIIGLPGPLTSWCREVVASILKTSGISAHKAHIPSGLGDLSKELLLRDASHLVFSVSRPDTRFADVLLQTKKPLIYAQTDPKRSFLHLTNSGKMDPRTAVRSLSGDCSCISKFIGAENVVQVTESAVRQHPDSVVKAIAKAHGVALSEPAVQQIIQALAALAGQVSLPENGGNDPTAAIQSKFPEGIARCATFLLGGFEGHLDAKPDTPLIATKELFLVGDKPEDHVDAPLDMTGRPRFIVFGPYIHIPVGTWLVRLVVSFSEEALGIPAVVDIGASDERGFRELSRTHIIASTAGRTDISLSFQNDNPLASLQVRLATEKSVFDGLIAIGFAEFRRKVAETDEELEVLLPET</sequence>
<organism evidence="1 2">
    <name type="scientific">Roseibium hamelinense</name>
    <dbReference type="NCBI Taxonomy" id="150831"/>
    <lineage>
        <taxon>Bacteria</taxon>
        <taxon>Pseudomonadati</taxon>
        <taxon>Pseudomonadota</taxon>
        <taxon>Alphaproteobacteria</taxon>
        <taxon>Hyphomicrobiales</taxon>
        <taxon>Stappiaceae</taxon>
        <taxon>Roseibium</taxon>
    </lineage>
</organism>
<dbReference type="EMBL" id="VLLF01000004">
    <property type="protein sequence ID" value="TWI87422.1"/>
    <property type="molecule type" value="Genomic_DNA"/>
</dbReference>
<dbReference type="AlphaFoldDB" id="A0A562T1J5"/>
<keyword evidence="2" id="KW-1185">Reference proteome</keyword>
<evidence type="ECO:0000313" key="2">
    <source>
        <dbReference type="Proteomes" id="UP000320593"/>
    </source>
</evidence>